<feature type="compositionally biased region" description="Basic and acidic residues" evidence="1">
    <location>
        <begin position="90"/>
        <end position="102"/>
    </location>
</feature>
<accession>A0A5B7GB32</accession>
<proteinExistence type="predicted"/>
<feature type="compositionally biased region" description="Polar residues" evidence="1">
    <location>
        <begin position="16"/>
        <end position="28"/>
    </location>
</feature>
<evidence type="ECO:0000313" key="3">
    <source>
        <dbReference type="Proteomes" id="UP000324222"/>
    </source>
</evidence>
<dbReference type="EMBL" id="VSRR010011851">
    <property type="protein sequence ID" value="MPC53744.1"/>
    <property type="molecule type" value="Genomic_DNA"/>
</dbReference>
<evidence type="ECO:0000256" key="1">
    <source>
        <dbReference type="SAM" id="MobiDB-lite"/>
    </source>
</evidence>
<dbReference type="Proteomes" id="UP000324222">
    <property type="component" value="Unassembled WGS sequence"/>
</dbReference>
<sequence>MCPSIEGVEIVKNPLTSRDLPNNVSLQADNKPATPKLEFNNDGTRRAVALRIMNLRPDVSRKLTWEEREKLTKGNKRKLIASPLTGPESQPKERDKCLYKDG</sequence>
<comment type="caution">
    <text evidence="2">The sequence shown here is derived from an EMBL/GenBank/DDBJ whole genome shotgun (WGS) entry which is preliminary data.</text>
</comment>
<gene>
    <name evidence="2" type="ORF">E2C01_047643</name>
</gene>
<feature type="region of interest" description="Disordered" evidence="1">
    <location>
        <begin position="16"/>
        <end position="39"/>
    </location>
</feature>
<keyword evidence="3" id="KW-1185">Reference proteome</keyword>
<protein>
    <submittedName>
        <fullName evidence="2">Uncharacterized protein</fullName>
    </submittedName>
</protein>
<organism evidence="2 3">
    <name type="scientific">Portunus trituberculatus</name>
    <name type="common">Swimming crab</name>
    <name type="synonym">Neptunus trituberculatus</name>
    <dbReference type="NCBI Taxonomy" id="210409"/>
    <lineage>
        <taxon>Eukaryota</taxon>
        <taxon>Metazoa</taxon>
        <taxon>Ecdysozoa</taxon>
        <taxon>Arthropoda</taxon>
        <taxon>Crustacea</taxon>
        <taxon>Multicrustacea</taxon>
        <taxon>Malacostraca</taxon>
        <taxon>Eumalacostraca</taxon>
        <taxon>Eucarida</taxon>
        <taxon>Decapoda</taxon>
        <taxon>Pleocyemata</taxon>
        <taxon>Brachyura</taxon>
        <taxon>Eubrachyura</taxon>
        <taxon>Portunoidea</taxon>
        <taxon>Portunidae</taxon>
        <taxon>Portuninae</taxon>
        <taxon>Portunus</taxon>
    </lineage>
</organism>
<feature type="region of interest" description="Disordered" evidence="1">
    <location>
        <begin position="71"/>
        <end position="102"/>
    </location>
</feature>
<dbReference type="OrthoDB" id="5984008at2759"/>
<name>A0A5B7GB32_PORTR</name>
<dbReference type="AlphaFoldDB" id="A0A5B7GB32"/>
<reference evidence="2 3" key="1">
    <citation type="submission" date="2019-05" db="EMBL/GenBank/DDBJ databases">
        <title>Another draft genome of Portunus trituberculatus and its Hox gene families provides insights of decapod evolution.</title>
        <authorList>
            <person name="Jeong J.-H."/>
            <person name="Song I."/>
            <person name="Kim S."/>
            <person name="Choi T."/>
            <person name="Kim D."/>
            <person name="Ryu S."/>
            <person name="Kim W."/>
        </authorList>
    </citation>
    <scope>NUCLEOTIDE SEQUENCE [LARGE SCALE GENOMIC DNA]</scope>
    <source>
        <tissue evidence="2">Muscle</tissue>
    </source>
</reference>
<evidence type="ECO:0000313" key="2">
    <source>
        <dbReference type="EMBL" id="MPC53744.1"/>
    </source>
</evidence>